<comment type="caution">
    <text evidence="2">The sequence shown here is derived from an EMBL/GenBank/DDBJ whole genome shotgun (WGS) entry which is preliminary data.</text>
</comment>
<accession>A0A497UZV7</accession>
<evidence type="ECO:0000313" key="4">
    <source>
        <dbReference type="Proteomes" id="UP000275027"/>
    </source>
</evidence>
<name>A0A497UZV7_9FLAO</name>
<dbReference type="RefSeq" id="WP_101471094.1">
    <property type="nucleotide sequence ID" value="NZ_PJND01000007.1"/>
</dbReference>
<evidence type="ECO:0000313" key="3">
    <source>
        <dbReference type="Proteomes" id="UP000233767"/>
    </source>
</evidence>
<keyword evidence="3" id="KW-1185">Reference proteome</keyword>
<sequence length="1176" mass="131844">MKTIYISIIAALALPFLGFGQGNIGGTNNLLPSITRPSPTVAQLMKVEESSLDHYTGQPQIAVPLFTTKAGNLDVGLTLSYNSSGIRVNETSGWVGKGWSLETGGVISRSVVDLPDEIETDNHKGAIVSGLYDFFEAPDVSETRRQFAYDAQWGTQVDLDSKTDIYQFSFFGRTGRFVFIKSGNTLQPSIIGNDGDYKIEPVYTNNPLPNMYPKEITSFIITDDTGNRYYFDQIERTEKKDVTFVYTQEGCDNPVAPSDPLNIGKFISAWHLSRVEDANGIRLLDISYVDRLEKPKAPISSTEYIGRDLQYVFSANFPSCTPTMKCALKPRKITSQPFRDIQTKKISRISFPDGSSIRFHLSASHPEYIDGKGTYLTKIEVYNAQDAAAVRTFDFGYAGDGIGASANALFLDKVKINGSDTDRYAFDYYKREIYPGFGTDNRDSFGYASFEPSYDAARTGVLSKISYPTKGVREFDWEPNTYSYRGDRLLTFVEIFNNPDNYTTDPANINDSFINSATTRPYTIIQVNFEQDAFVYSSTSYSGTEAFDMANSIHIVPIVSVTDQTVDTTRPDAGYPIGTNETIHRFIHLKQGAYKVYFGSLNQTVSNTEKISGSIDIMIKKPTRHLNWFLYGGGLRIKDIRDKDRNINQMAKGFAYNFENPGITPTDLPFYPYPGGGSFTLAFSSGSLDGSENLVREYVVNIAPIYNIPGQLDNPIEYLVREQQSELDAQLQKGSFIGYKNVFEYAYPNVFAPGAPIFKSKIRYVFDSPIDFPSDVNTYYPPMPIRGDEYKQSNVRKIEYFGSGGVGLVATEDFRYNYDDGSIKIPVKKNLHFLTNDNNMSGFCQQVRTLYTSYQRLKNNTISAFQYAISCTGAPSALAQAFHDEDKSICTSQLTLGFMFIEDYRYKSQVTERIKKEYFPSGIVETRENFAYKNGYKRLHTQTSLSSSGQALETLYLYPDDSQMTPAETPYKAELIARHMIGVQLRTVNYRNGLPVSAQETHYGMFSLPADPSNPNPPAVGGNTLLPRYVFAKKGDNAFERKVSFDSYDSRANITQYTPDAGAPVSIIWGYRNSLPVAKIENMAFSALPAALVTQIQLATHAQLPQKLEELRTHTALAGAMLSAYTYRPLVGNDTEIDPKGSKISYRYDTFGRLEEVRDTQGNLISHNRYQYRTQN</sequence>
<gene>
    <name evidence="1" type="ORF">B0G92_0670</name>
    <name evidence="2" type="ORF">CLV50_0836</name>
</gene>
<dbReference type="EMBL" id="PJND01000007">
    <property type="protein sequence ID" value="PKW29041.1"/>
    <property type="molecule type" value="Genomic_DNA"/>
</dbReference>
<dbReference type="Proteomes" id="UP000233767">
    <property type="component" value="Unassembled WGS sequence"/>
</dbReference>
<reference evidence="1 3" key="1">
    <citation type="submission" date="2017-12" db="EMBL/GenBank/DDBJ databases">
        <title>Genomic Encyclopedia of Type Strains, Phase III (KMG-III): the genomes of soil and plant-associated and newly described type strains.</title>
        <authorList>
            <person name="Whitman W."/>
        </authorList>
    </citation>
    <scope>NUCLEOTIDE SEQUENCE [LARGE SCALE GENOMIC DNA]</scope>
    <source>
        <strain evidence="1 3">IP-10</strain>
    </source>
</reference>
<evidence type="ECO:0000313" key="2">
    <source>
        <dbReference type="EMBL" id="RLJ35457.1"/>
    </source>
</evidence>
<reference evidence="2 4" key="2">
    <citation type="submission" date="2018-10" db="EMBL/GenBank/DDBJ databases">
        <title>Genomic Encyclopedia of Archaeal and Bacterial Type Strains, Phase II (KMG-II): from individual species to whole genera.</title>
        <authorList>
            <person name="Goeker M."/>
        </authorList>
    </citation>
    <scope>NUCLEOTIDE SEQUENCE [LARGE SCALE GENOMIC DNA]</scope>
    <source>
        <strain evidence="2 4">DSM 21886</strain>
    </source>
</reference>
<proteinExistence type="predicted"/>
<protein>
    <submittedName>
        <fullName evidence="2">YD repeat-containing protein</fullName>
    </submittedName>
</protein>
<dbReference type="Proteomes" id="UP000275027">
    <property type="component" value="Unassembled WGS sequence"/>
</dbReference>
<dbReference type="AlphaFoldDB" id="A0A497UZV7"/>
<evidence type="ECO:0000313" key="1">
    <source>
        <dbReference type="EMBL" id="PKW29041.1"/>
    </source>
</evidence>
<dbReference type="EMBL" id="RCCB01000010">
    <property type="protein sequence ID" value="RLJ35457.1"/>
    <property type="molecule type" value="Genomic_DNA"/>
</dbReference>
<organism evidence="2 4">
    <name type="scientific">Flavobacterium lindanitolerans</name>
    <dbReference type="NCBI Taxonomy" id="428988"/>
    <lineage>
        <taxon>Bacteria</taxon>
        <taxon>Pseudomonadati</taxon>
        <taxon>Bacteroidota</taxon>
        <taxon>Flavobacteriia</taxon>
        <taxon>Flavobacteriales</taxon>
        <taxon>Flavobacteriaceae</taxon>
        <taxon>Flavobacterium</taxon>
    </lineage>
</organism>